<evidence type="ECO:0000313" key="2">
    <source>
        <dbReference type="Proteomes" id="UP000254512"/>
    </source>
</evidence>
<dbReference type="SUPFAM" id="SSF51735">
    <property type="entry name" value="NAD(P)-binding Rossmann-fold domains"/>
    <property type="match status" value="1"/>
</dbReference>
<evidence type="ECO:0000313" key="1">
    <source>
        <dbReference type="EMBL" id="STO57728.1"/>
    </source>
</evidence>
<organism evidence="1 2">
    <name type="scientific">Grimontia hollisae</name>
    <name type="common">Vibrio hollisae</name>
    <dbReference type="NCBI Taxonomy" id="673"/>
    <lineage>
        <taxon>Bacteria</taxon>
        <taxon>Pseudomonadati</taxon>
        <taxon>Pseudomonadota</taxon>
        <taxon>Gammaproteobacteria</taxon>
        <taxon>Vibrionales</taxon>
        <taxon>Vibrionaceae</taxon>
        <taxon>Grimontia</taxon>
    </lineage>
</organism>
<protein>
    <submittedName>
        <fullName evidence="1">Uncharacterized protein</fullName>
    </submittedName>
</protein>
<dbReference type="RefSeq" id="WP_115659868.1">
    <property type="nucleotide sequence ID" value="NZ_UGHD01000002.1"/>
</dbReference>
<proteinExistence type="predicted"/>
<dbReference type="PANTHER" id="PTHR48079">
    <property type="entry name" value="PROTEIN YEEZ"/>
    <property type="match status" value="1"/>
</dbReference>
<dbReference type="GO" id="GO:0005737">
    <property type="term" value="C:cytoplasm"/>
    <property type="evidence" value="ECO:0007669"/>
    <property type="project" value="TreeGrafter"/>
</dbReference>
<sequence>MKVLISGSNGYIGSHVTKMFVESGFEVSTYSRSSGVLPPERKLTNVPSDFSGYFDIVINCARPHWSEFSPEEIADIESKLLTQLDRLAADGATKIHTSGVWLFGNASHNDLKDFRLKPLEAVKPDTVTIGCAIKKKWHVVYCPSLVYGGENCQLKRIVDSSSDQTLQVAVPSQGYNQYVHVNDIARFYFALVQGKRPATQHFIAETKGYSPEAFSQLLLDFEIVKQVHKSSWSDFEKCHGSSAVEIEMLNLNLPISPLFEQTELLRKYIENYT</sequence>
<gene>
    <name evidence="1" type="ORF">NCTC11645_02121</name>
</gene>
<reference evidence="1 2" key="1">
    <citation type="submission" date="2018-06" db="EMBL/GenBank/DDBJ databases">
        <authorList>
            <consortium name="Pathogen Informatics"/>
            <person name="Doyle S."/>
        </authorList>
    </citation>
    <scope>NUCLEOTIDE SEQUENCE [LARGE SCALE GENOMIC DNA]</scope>
    <source>
        <strain evidence="1 2">NCTC11645</strain>
    </source>
</reference>
<dbReference type="EMBL" id="UGHD01000002">
    <property type="protein sequence ID" value="STO57728.1"/>
    <property type="molecule type" value="Genomic_DNA"/>
</dbReference>
<dbReference type="Gene3D" id="3.40.50.720">
    <property type="entry name" value="NAD(P)-binding Rossmann-like Domain"/>
    <property type="match status" value="1"/>
</dbReference>
<dbReference type="Proteomes" id="UP000254512">
    <property type="component" value="Unassembled WGS sequence"/>
</dbReference>
<dbReference type="InterPro" id="IPR036291">
    <property type="entry name" value="NAD(P)-bd_dom_sf"/>
</dbReference>
<dbReference type="AlphaFoldDB" id="A0A377HNB8"/>
<accession>A0A377HNB8</accession>
<name>A0A377HNB8_GRIHO</name>
<dbReference type="PANTHER" id="PTHR48079:SF6">
    <property type="entry name" value="NAD(P)-BINDING DOMAIN-CONTAINING PROTEIN-RELATED"/>
    <property type="match status" value="1"/>
</dbReference>
<dbReference type="GO" id="GO:0004029">
    <property type="term" value="F:aldehyde dehydrogenase (NAD+) activity"/>
    <property type="evidence" value="ECO:0007669"/>
    <property type="project" value="TreeGrafter"/>
</dbReference>
<dbReference type="InterPro" id="IPR051783">
    <property type="entry name" value="NAD(P)-dependent_oxidoreduct"/>
</dbReference>